<gene>
    <name evidence="2" type="ORF">SAMN05192529_10781</name>
</gene>
<protein>
    <recommendedName>
        <fullName evidence="4">CCDC81-like prokaryotic HU domain-containing protein</fullName>
    </recommendedName>
</protein>
<dbReference type="EMBL" id="FNQY01000007">
    <property type="protein sequence ID" value="SEA06139.1"/>
    <property type="molecule type" value="Genomic_DNA"/>
</dbReference>
<dbReference type="Proteomes" id="UP000199041">
    <property type="component" value="Unassembled WGS sequence"/>
</dbReference>
<dbReference type="STRING" id="551991.SAMN05192529_10781"/>
<organism evidence="2 3">
    <name type="scientific">Arachidicoccus rhizosphaerae</name>
    <dbReference type="NCBI Taxonomy" id="551991"/>
    <lineage>
        <taxon>Bacteria</taxon>
        <taxon>Pseudomonadati</taxon>
        <taxon>Bacteroidota</taxon>
        <taxon>Chitinophagia</taxon>
        <taxon>Chitinophagales</taxon>
        <taxon>Chitinophagaceae</taxon>
        <taxon>Arachidicoccus</taxon>
    </lineage>
</organism>
<evidence type="ECO:0008006" key="4">
    <source>
        <dbReference type="Google" id="ProtNLM"/>
    </source>
</evidence>
<evidence type="ECO:0000256" key="1">
    <source>
        <dbReference type="SAM" id="Phobius"/>
    </source>
</evidence>
<proteinExistence type="predicted"/>
<evidence type="ECO:0000313" key="2">
    <source>
        <dbReference type="EMBL" id="SEA06139.1"/>
    </source>
</evidence>
<keyword evidence="1" id="KW-1133">Transmembrane helix</keyword>
<name>A0A1H3Y3B0_9BACT</name>
<evidence type="ECO:0000313" key="3">
    <source>
        <dbReference type="Proteomes" id="UP000199041"/>
    </source>
</evidence>
<reference evidence="2 3" key="1">
    <citation type="submission" date="2016-10" db="EMBL/GenBank/DDBJ databases">
        <authorList>
            <person name="de Groot N.N."/>
        </authorList>
    </citation>
    <scope>NUCLEOTIDE SEQUENCE [LARGE SCALE GENOMIC DNA]</scope>
    <source>
        <strain evidence="2 3">Vu-144</strain>
    </source>
</reference>
<keyword evidence="1" id="KW-0472">Membrane</keyword>
<keyword evidence="1" id="KW-0812">Transmembrane</keyword>
<keyword evidence="3" id="KW-1185">Reference proteome</keyword>
<sequence>MPIDFSLLQRFLISHKRLPLGKLGTVILEEQQAFHEYTSSVIRPASEVLQFSPKTDNVLQQEFESFVVKKGGTIDQVKELSEQIKQQLSQSKQVVLEGIGTLKIENNIYKIFGEDLTAAYLAPVAASAVVHEGDVHDVKVGEQVHSSEEMKALLQENKSKDYWWVYALILVVVAIAAILYYLYGDQLK</sequence>
<dbReference type="RefSeq" id="WP_091396126.1">
    <property type="nucleotide sequence ID" value="NZ_FNQY01000007.1"/>
</dbReference>
<dbReference type="AlphaFoldDB" id="A0A1H3Y3B0"/>
<accession>A0A1H3Y3B0</accession>
<dbReference type="OrthoDB" id="664124at2"/>
<feature type="transmembrane region" description="Helical" evidence="1">
    <location>
        <begin position="163"/>
        <end position="183"/>
    </location>
</feature>